<evidence type="ECO:0000259" key="3">
    <source>
        <dbReference type="PROSITE" id="PS51186"/>
    </source>
</evidence>
<dbReference type="Pfam" id="PF00583">
    <property type="entry name" value="Acetyltransf_1"/>
    <property type="match status" value="1"/>
</dbReference>
<dbReference type="OrthoDB" id="9789053at2"/>
<accession>A0A285TA46</accession>
<dbReference type="GO" id="GO:0016747">
    <property type="term" value="F:acyltransferase activity, transferring groups other than amino-acyl groups"/>
    <property type="evidence" value="ECO:0007669"/>
    <property type="project" value="InterPro"/>
</dbReference>
<feature type="domain" description="N-acetyltransferase" evidence="3">
    <location>
        <begin position="1"/>
        <end position="150"/>
    </location>
</feature>
<dbReference type="PROSITE" id="PS51186">
    <property type="entry name" value="GNAT"/>
    <property type="match status" value="1"/>
</dbReference>
<evidence type="ECO:0000313" key="4">
    <source>
        <dbReference type="EMBL" id="SOC18258.1"/>
    </source>
</evidence>
<organism evidence="4 5">
    <name type="scientific">Ureibacillus xyleni</name>
    <dbReference type="NCBI Taxonomy" id="614648"/>
    <lineage>
        <taxon>Bacteria</taxon>
        <taxon>Bacillati</taxon>
        <taxon>Bacillota</taxon>
        <taxon>Bacilli</taxon>
        <taxon>Bacillales</taxon>
        <taxon>Caryophanaceae</taxon>
        <taxon>Ureibacillus</taxon>
    </lineage>
</organism>
<dbReference type="InterPro" id="IPR016181">
    <property type="entry name" value="Acyl_CoA_acyltransferase"/>
</dbReference>
<keyword evidence="2" id="KW-0012">Acyltransferase</keyword>
<dbReference type="CDD" id="cd04301">
    <property type="entry name" value="NAT_SF"/>
    <property type="match status" value="1"/>
</dbReference>
<name>A0A285TA46_9BACL</name>
<evidence type="ECO:0000256" key="2">
    <source>
        <dbReference type="ARBA" id="ARBA00023315"/>
    </source>
</evidence>
<dbReference type="InterPro" id="IPR050832">
    <property type="entry name" value="Bact_Acetyltransf"/>
</dbReference>
<dbReference type="PANTHER" id="PTHR43877">
    <property type="entry name" value="AMINOALKYLPHOSPHONATE N-ACETYLTRANSFERASE-RELATED-RELATED"/>
    <property type="match status" value="1"/>
</dbReference>
<dbReference type="EMBL" id="OBMQ01000010">
    <property type="protein sequence ID" value="SOC18258.1"/>
    <property type="molecule type" value="Genomic_DNA"/>
</dbReference>
<evidence type="ECO:0000313" key="5">
    <source>
        <dbReference type="Proteomes" id="UP000219636"/>
    </source>
</evidence>
<gene>
    <name evidence="4" type="ORF">SAMN05880501_11073</name>
</gene>
<dbReference type="Proteomes" id="UP000219636">
    <property type="component" value="Unassembled WGS sequence"/>
</dbReference>
<sequence length="153" mass="17810">MEIRDVQDIPERFNDALELFWGYWGQEKNKPFYEQCMKYANGPDGIPRFFVAIIEGQLVGTYALLRNDINSRHDLYPWFACLYVKDEHRGKGIAANLLRHGEVVAQSLGFKTLYLESNLDGFYEKLGWIENGITYDPFGNSSKIYEKVLEEIK</sequence>
<dbReference type="PANTHER" id="PTHR43877:SF2">
    <property type="entry name" value="AMINOALKYLPHOSPHONATE N-ACETYLTRANSFERASE-RELATED"/>
    <property type="match status" value="1"/>
</dbReference>
<dbReference type="RefSeq" id="WP_097074302.1">
    <property type="nucleotide sequence ID" value="NZ_OBMQ01000010.1"/>
</dbReference>
<evidence type="ECO:0000256" key="1">
    <source>
        <dbReference type="ARBA" id="ARBA00022679"/>
    </source>
</evidence>
<protein>
    <submittedName>
        <fullName evidence="4">Acetyltransferase (GNAT) family protein</fullName>
    </submittedName>
</protein>
<dbReference type="InterPro" id="IPR000182">
    <property type="entry name" value="GNAT_dom"/>
</dbReference>
<dbReference type="Gene3D" id="3.40.630.30">
    <property type="match status" value="1"/>
</dbReference>
<keyword evidence="5" id="KW-1185">Reference proteome</keyword>
<proteinExistence type="predicted"/>
<dbReference type="AlphaFoldDB" id="A0A285TA46"/>
<dbReference type="SUPFAM" id="SSF55729">
    <property type="entry name" value="Acyl-CoA N-acyltransferases (Nat)"/>
    <property type="match status" value="1"/>
</dbReference>
<reference evidence="5" key="1">
    <citation type="submission" date="2017-08" db="EMBL/GenBank/DDBJ databases">
        <authorList>
            <person name="Varghese N."/>
            <person name="Submissions S."/>
        </authorList>
    </citation>
    <scope>NUCLEOTIDE SEQUENCE [LARGE SCALE GENOMIC DNA]</scope>
    <source>
        <strain evidence="5">JC22</strain>
    </source>
</reference>
<keyword evidence="1 4" id="KW-0808">Transferase</keyword>